<dbReference type="Pfam" id="PF13424">
    <property type="entry name" value="TPR_12"/>
    <property type="match status" value="3"/>
</dbReference>
<evidence type="ECO:0000256" key="1">
    <source>
        <dbReference type="PROSITE-ProRule" id="PRU00339"/>
    </source>
</evidence>
<dbReference type="InterPro" id="IPR000719">
    <property type="entry name" value="Prot_kinase_dom"/>
</dbReference>
<dbReference type="InterPro" id="IPR008271">
    <property type="entry name" value="Ser/Thr_kinase_AS"/>
</dbReference>
<dbReference type="SMART" id="SM00220">
    <property type="entry name" value="S_TKc"/>
    <property type="match status" value="1"/>
</dbReference>
<dbReference type="GO" id="GO:0005524">
    <property type="term" value="F:ATP binding"/>
    <property type="evidence" value="ECO:0007669"/>
    <property type="project" value="InterPro"/>
</dbReference>
<name>A0A9W9SKI9_9EURO</name>
<dbReference type="AlphaFoldDB" id="A0A9W9SKI9"/>
<evidence type="ECO:0000313" key="4">
    <source>
        <dbReference type="EMBL" id="KAJ5379892.1"/>
    </source>
</evidence>
<comment type="caution">
    <text evidence="4">The sequence shown here is derived from an EMBL/GenBank/DDBJ whole genome shotgun (WGS) entry which is preliminary data.</text>
</comment>
<dbReference type="SMART" id="SM00028">
    <property type="entry name" value="TPR"/>
    <property type="match status" value="7"/>
</dbReference>
<feature type="compositionally biased region" description="Polar residues" evidence="2">
    <location>
        <begin position="366"/>
        <end position="381"/>
    </location>
</feature>
<dbReference type="EMBL" id="JAPZBS010000002">
    <property type="protein sequence ID" value="KAJ5379892.1"/>
    <property type="molecule type" value="Genomic_DNA"/>
</dbReference>
<feature type="domain" description="Protein kinase" evidence="3">
    <location>
        <begin position="47"/>
        <end position="317"/>
    </location>
</feature>
<dbReference type="PROSITE" id="PS50011">
    <property type="entry name" value="PROTEIN_KINASE_DOM"/>
    <property type="match status" value="1"/>
</dbReference>
<dbReference type="PANTHER" id="PTHR46082">
    <property type="entry name" value="ATP/GTP-BINDING PROTEIN-RELATED"/>
    <property type="match status" value="1"/>
</dbReference>
<evidence type="ECO:0000259" key="3">
    <source>
        <dbReference type="PROSITE" id="PS50011"/>
    </source>
</evidence>
<dbReference type="SUPFAM" id="SSF48452">
    <property type="entry name" value="TPR-like"/>
    <property type="match status" value="1"/>
</dbReference>
<accession>A0A9W9SKI9</accession>
<sequence>MEQISDLIRDSKLETRFLPHCGVETVHTFRESDPASGQRLVIRSEHWQRQRRIGGGGFGSVWLERRVKGGRSAATAAQDGAVRAVKQIDMDTRLGSIDYNRELEAIAKFSHSRYEHCFVKSFGWYEGPGQLFIAMEYLEIGDLFTYSYQKPALPETEAKDITYQILDGLDMMHENGFAHRDLKPGNILIKSSPPAKWWVKLADFGITKRIEEGHGPSTTKGTPRYFAPEMWGFIEPGSAYAIDIWALGEILFEMLTKKPAFANTGLLARYQTQEQFPVAKLRDAGVSQQGIDFLLSLMCLHPNDRITASSALSNVWIQPLIPQNSITVIQGKPEIPYQITTVTEEFASWDTELSVEVPKTVVHDLPSSTTTPQPENGTQGKASEAQRKETLFPSGISRPQSIHEQVEAFDPSPTEFATWHKEGVSLYNQNQIPEAEIMFRKALQWRAKVLGNDHRDTLLSIQWLGTSLFKLGRYEEAEAMFRQALEGREKVLGNDHPDTLVSTHSLGASLFQVGRYEEAEAMFRKALQGQEKVLGSDHRDRLVSIQWLGASLFKLGRYEEAEAVFRQALEGREKVLGNDHPDTLGSTHSLGAYLFQVGRYEEAEAMFRQALEGQKKVLGHDHRDTVGSTHWLGASLLKLGRYEEAEAILQRALEGQEKVLGHDHRDTVGFTHWLGASLLELGRYEEAEAILQRALEGQEKVLGHDHRDTRSTREYLDLALARRRS</sequence>
<dbReference type="Gene3D" id="1.25.40.10">
    <property type="entry name" value="Tetratricopeptide repeat domain"/>
    <property type="match status" value="2"/>
</dbReference>
<dbReference type="PROSITE" id="PS50005">
    <property type="entry name" value="TPR"/>
    <property type="match status" value="1"/>
</dbReference>
<dbReference type="GO" id="GO:0004672">
    <property type="term" value="F:protein kinase activity"/>
    <property type="evidence" value="ECO:0007669"/>
    <property type="project" value="InterPro"/>
</dbReference>
<reference evidence="4" key="1">
    <citation type="submission" date="2022-11" db="EMBL/GenBank/DDBJ databases">
        <authorList>
            <person name="Petersen C."/>
        </authorList>
    </citation>
    <scope>NUCLEOTIDE SEQUENCE</scope>
    <source>
        <strain evidence="4">IBT 29864</strain>
    </source>
</reference>
<dbReference type="GeneID" id="81434428"/>
<dbReference type="Pfam" id="PF00069">
    <property type="entry name" value="Pkinase"/>
    <property type="match status" value="1"/>
</dbReference>
<dbReference type="SUPFAM" id="SSF56112">
    <property type="entry name" value="Protein kinase-like (PK-like)"/>
    <property type="match status" value="1"/>
</dbReference>
<dbReference type="Proteomes" id="UP001147782">
    <property type="component" value="Unassembled WGS sequence"/>
</dbReference>
<dbReference type="PANTHER" id="PTHR46082:SF6">
    <property type="entry name" value="AAA+ ATPASE DOMAIN-CONTAINING PROTEIN-RELATED"/>
    <property type="match status" value="1"/>
</dbReference>
<evidence type="ECO:0000313" key="5">
    <source>
        <dbReference type="Proteomes" id="UP001147782"/>
    </source>
</evidence>
<dbReference type="PROSITE" id="PS00108">
    <property type="entry name" value="PROTEIN_KINASE_ST"/>
    <property type="match status" value="1"/>
</dbReference>
<keyword evidence="5" id="KW-1185">Reference proteome</keyword>
<proteinExistence type="predicted"/>
<gene>
    <name evidence="4" type="ORF">N7496_002320</name>
</gene>
<dbReference type="Pfam" id="PF13374">
    <property type="entry name" value="TPR_10"/>
    <property type="match status" value="2"/>
</dbReference>
<keyword evidence="1" id="KW-0802">TPR repeat</keyword>
<dbReference type="RefSeq" id="XP_056557463.1">
    <property type="nucleotide sequence ID" value="XM_056695251.1"/>
</dbReference>
<reference evidence="4" key="2">
    <citation type="journal article" date="2023" name="IMA Fungus">
        <title>Comparative genomic study of the Penicillium genus elucidates a diverse pangenome and 15 lateral gene transfer events.</title>
        <authorList>
            <person name="Petersen C."/>
            <person name="Sorensen T."/>
            <person name="Nielsen M.R."/>
            <person name="Sondergaard T.E."/>
            <person name="Sorensen J.L."/>
            <person name="Fitzpatrick D.A."/>
            <person name="Frisvad J.C."/>
            <person name="Nielsen K.L."/>
        </authorList>
    </citation>
    <scope>NUCLEOTIDE SEQUENCE</scope>
    <source>
        <strain evidence="4">IBT 29864</strain>
    </source>
</reference>
<protein>
    <submittedName>
        <fullName evidence="4">Tetratricopeptide-like helical</fullName>
    </submittedName>
</protein>
<dbReference type="InterPro" id="IPR011009">
    <property type="entry name" value="Kinase-like_dom_sf"/>
</dbReference>
<evidence type="ECO:0000256" key="2">
    <source>
        <dbReference type="SAM" id="MobiDB-lite"/>
    </source>
</evidence>
<dbReference type="InterPro" id="IPR011990">
    <property type="entry name" value="TPR-like_helical_dom_sf"/>
</dbReference>
<dbReference type="InterPro" id="IPR053137">
    <property type="entry name" value="NLR-like"/>
</dbReference>
<dbReference type="Gene3D" id="1.10.510.10">
    <property type="entry name" value="Transferase(Phosphotransferase) domain 1"/>
    <property type="match status" value="1"/>
</dbReference>
<feature type="region of interest" description="Disordered" evidence="2">
    <location>
        <begin position="364"/>
        <end position="386"/>
    </location>
</feature>
<feature type="repeat" description="TPR" evidence="1">
    <location>
        <begin position="500"/>
        <end position="533"/>
    </location>
</feature>
<dbReference type="InterPro" id="IPR019734">
    <property type="entry name" value="TPR_rpt"/>
</dbReference>
<dbReference type="OrthoDB" id="10252171at2759"/>
<organism evidence="4 5">
    <name type="scientific">Penicillium cataractarum</name>
    <dbReference type="NCBI Taxonomy" id="2100454"/>
    <lineage>
        <taxon>Eukaryota</taxon>
        <taxon>Fungi</taxon>
        <taxon>Dikarya</taxon>
        <taxon>Ascomycota</taxon>
        <taxon>Pezizomycotina</taxon>
        <taxon>Eurotiomycetes</taxon>
        <taxon>Eurotiomycetidae</taxon>
        <taxon>Eurotiales</taxon>
        <taxon>Aspergillaceae</taxon>
        <taxon>Penicillium</taxon>
    </lineage>
</organism>